<protein>
    <submittedName>
        <fullName evidence="9">Uncharacterized protein DUF2029</fullName>
    </submittedName>
</protein>
<keyword evidence="2" id="KW-1003">Cell membrane</keyword>
<comment type="subcellular location">
    <subcellularLocation>
        <location evidence="1">Cell membrane</location>
        <topology evidence="1">Multi-pass membrane protein</topology>
    </subcellularLocation>
</comment>
<dbReference type="Pfam" id="PF09594">
    <property type="entry name" value="GT87"/>
    <property type="match status" value="1"/>
</dbReference>
<dbReference type="AlphaFoldDB" id="A0A562V0Y5"/>
<organism evidence="9 10">
    <name type="scientific">Stackebrandtia albiflava</name>
    <dbReference type="NCBI Taxonomy" id="406432"/>
    <lineage>
        <taxon>Bacteria</taxon>
        <taxon>Bacillati</taxon>
        <taxon>Actinomycetota</taxon>
        <taxon>Actinomycetes</taxon>
        <taxon>Glycomycetales</taxon>
        <taxon>Glycomycetaceae</taxon>
        <taxon>Stackebrandtia</taxon>
    </lineage>
</organism>
<evidence type="ECO:0000256" key="8">
    <source>
        <dbReference type="SAM" id="Phobius"/>
    </source>
</evidence>
<evidence type="ECO:0000256" key="6">
    <source>
        <dbReference type="ARBA" id="ARBA00023136"/>
    </source>
</evidence>
<keyword evidence="10" id="KW-1185">Reference proteome</keyword>
<name>A0A562V0Y5_9ACTN</name>
<evidence type="ECO:0000256" key="1">
    <source>
        <dbReference type="ARBA" id="ARBA00004651"/>
    </source>
</evidence>
<keyword evidence="6 8" id="KW-0472">Membrane</keyword>
<keyword evidence="3" id="KW-0808">Transferase</keyword>
<accession>A0A562V0Y5</accession>
<dbReference type="EMBL" id="VLLL01000006">
    <property type="protein sequence ID" value="TWJ11534.1"/>
    <property type="molecule type" value="Genomic_DNA"/>
</dbReference>
<proteinExistence type="inferred from homology"/>
<gene>
    <name evidence="9" type="ORF">LX16_2259</name>
</gene>
<comment type="caution">
    <text evidence="9">The sequence shown here is derived from an EMBL/GenBank/DDBJ whole genome shotgun (WGS) entry which is preliminary data.</text>
</comment>
<dbReference type="InterPro" id="IPR018584">
    <property type="entry name" value="GT87"/>
</dbReference>
<keyword evidence="4 8" id="KW-0812">Transmembrane</keyword>
<dbReference type="GO" id="GO:0016758">
    <property type="term" value="F:hexosyltransferase activity"/>
    <property type="evidence" value="ECO:0007669"/>
    <property type="project" value="InterPro"/>
</dbReference>
<dbReference type="GO" id="GO:0005886">
    <property type="term" value="C:plasma membrane"/>
    <property type="evidence" value="ECO:0007669"/>
    <property type="project" value="UniProtKB-SubCell"/>
</dbReference>
<dbReference type="OrthoDB" id="3867445at2"/>
<feature type="transmembrane region" description="Helical" evidence="8">
    <location>
        <begin position="9"/>
        <end position="31"/>
    </location>
</feature>
<evidence type="ECO:0000256" key="4">
    <source>
        <dbReference type="ARBA" id="ARBA00022692"/>
    </source>
</evidence>
<evidence type="ECO:0000256" key="3">
    <source>
        <dbReference type="ARBA" id="ARBA00022679"/>
    </source>
</evidence>
<evidence type="ECO:0000256" key="7">
    <source>
        <dbReference type="ARBA" id="ARBA00024033"/>
    </source>
</evidence>
<keyword evidence="5 8" id="KW-1133">Transmembrane helix</keyword>
<feature type="transmembrane region" description="Helical" evidence="8">
    <location>
        <begin position="160"/>
        <end position="176"/>
    </location>
</feature>
<reference evidence="9 10" key="1">
    <citation type="journal article" date="2013" name="Stand. Genomic Sci.">
        <title>Genomic Encyclopedia of Type Strains, Phase I: The one thousand microbial genomes (KMG-I) project.</title>
        <authorList>
            <person name="Kyrpides N.C."/>
            <person name="Woyke T."/>
            <person name="Eisen J.A."/>
            <person name="Garrity G."/>
            <person name="Lilburn T.G."/>
            <person name="Beck B.J."/>
            <person name="Whitman W.B."/>
            <person name="Hugenholtz P."/>
            <person name="Klenk H.P."/>
        </authorList>
    </citation>
    <scope>NUCLEOTIDE SEQUENCE [LARGE SCALE GENOMIC DNA]</scope>
    <source>
        <strain evidence="9 10">DSM 45044</strain>
    </source>
</reference>
<feature type="transmembrane region" description="Helical" evidence="8">
    <location>
        <begin position="322"/>
        <end position="345"/>
    </location>
</feature>
<evidence type="ECO:0000313" key="9">
    <source>
        <dbReference type="EMBL" id="TWJ11534.1"/>
    </source>
</evidence>
<feature type="transmembrane region" description="Helical" evidence="8">
    <location>
        <begin position="37"/>
        <end position="57"/>
    </location>
</feature>
<evidence type="ECO:0000256" key="2">
    <source>
        <dbReference type="ARBA" id="ARBA00022475"/>
    </source>
</evidence>
<dbReference type="RefSeq" id="WP_147137753.1">
    <property type="nucleotide sequence ID" value="NZ_BAABIJ010000002.1"/>
</dbReference>
<comment type="similarity">
    <text evidence="7">Belongs to the glycosyltransferase 87 family.</text>
</comment>
<dbReference type="Proteomes" id="UP000321617">
    <property type="component" value="Unassembled WGS sequence"/>
</dbReference>
<evidence type="ECO:0000256" key="5">
    <source>
        <dbReference type="ARBA" id="ARBA00022989"/>
    </source>
</evidence>
<feature type="transmembrane region" description="Helical" evidence="8">
    <location>
        <begin position="357"/>
        <end position="390"/>
    </location>
</feature>
<evidence type="ECO:0000313" key="10">
    <source>
        <dbReference type="Proteomes" id="UP000321617"/>
    </source>
</evidence>
<feature type="transmembrane region" description="Helical" evidence="8">
    <location>
        <begin position="272"/>
        <end position="292"/>
    </location>
</feature>
<sequence length="411" mass="43682">MERLRRDPLYLDALLYGLSAAFAVYTAVWSTLPAHRFWGAVVLGGYVPATIVSVLLWNRYGTPVRLRLWVAVGTGAAVTGMPLLAEVAQRAQGVAGRAQDEVLVVEDSGVRLWETGTPYLTDEVISALPVPLLGYDPYQPGMALFGLPRAWFGEAWFTDARIYFALVTVAAVWWAVRLLRDAGMPVNPTVRAIQAVFVVPVCALTLATGGDDLPVVAACVLALAAMAVGRPVLAGVAIGVAAALKLFAWPVLVVVAVLAWRRGELRRFAPAAAGIPVLAMVPALVADAGAFYDNVIGYPLGQGVVKSTAASPLPGHLIAEHVPGGGIIAMMLLASAAAGFAVYLWRTPVTSAHHASAVCAVGLTVAMCLLPASRFGYLLYPAVFGIWWWVLREAESPRSPWRVENGAQARR</sequence>
<feature type="transmembrane region" description="Helical" evidence="8">
    <location>
        <begin position="236"/>
        <end position="260"/>
    </location>
</feature>